<keyword evidence="1" id="KW-0479">Metal-binding</keyword>
<name>A0AAV5UM97_9BILA</name>
<gene>
    <name evidence="7" type="ORF">PENTCL1PPCAC_29643</name>
</gene>
<dbReference type="SUPFAM" id="SSF57850">
    <property type="entry name" value="RING/U-box"/>
    <property type="match status" value="1"/>
</dbReference>
<dbReference type="InterPro" id="IPR001841">
    <property type="entry name" value="Znf_RING"/>
</dbReference>
<dbReference type="SMART" id="SM00744">
    <property type="entry name" value="RINGv"/>
    <property type="match status" value="1"/>
</dbReference>
<dbReference type="PANTHER" id="PTHR45969">
    <property type="entry name" value="RING ZINC FINGER PROTEIN-RELATED"/>
    <property type="match status" value="1"/>
</dbReference>
<proteinExistence type="predicted"/>
<dbReference type="Gene3D" id="3.30.40.10">
    <property type="entry name" value="Zinc/RING finger domain, C3HC4 (zinc finger)"/>
    <property type="match status" value="1"/>
</dbReference>
<evidence type="ECO:0000256" key="4">
    <source>
        <dbReference type="PROSITE-ProRule" id="PRU00175"/>
    </source>
</evidence>
<evidence type="ECO:0000256" key="1">
    <source>
        <dbReference type="ARBA" id="ARBA00022723"/>
    </source>
</evidence>
<organism evidence="7 8">
    <name type="scientific">Pristionchus entomophagus</name>
    <dbReference type="NCBI Taxonomy" id="358040"/>
    <lineage>
        <taxon>Eukaryota</taxon>
        <taxon>Metazoa</taxon>
        <taxon>Ecdysozoa</taxon>
        <taxon>Nematoda</taxon>
        <taxon>Chromadorea</taxon>
        <taxon>Rhabditida</taxon>
        <taxon>Rhabditina</taxon>
        <taxon>Diplogasteromorpha</taxon>
        <taxon>Diplogasteroidea</taxon>
        <taxon>Neodiplogasteridae</taxon>
        <taxon>Pristionchus</taxon>
    </lineage>
</organism>
<dbReference type="GO" id="GO:0061630">
    <property type="term" value="F:ubiquitin protein ligase activity"/>
    <property type="evidence" value="ECO:0007669"/>
    <property type="project" value="TreeGrafter"/>
</dbReference>
<sequence>FAHSKPTPDHYSSIDIPHQPFRYLTQHHHLCVPMAPPPTAILRRSARRAEIEENLLKEASELAVTGSNAPQVSIPESLPSSSSRVVNVEPSSSPPPRRASSRIADRKAQLPLQSAREDHQCSICFLSMRRGAVRLDCSHCFHQRCVTKWLAEQTRRNQTCPLCRRIPKEMKKVQGGRKVALPTPKDDFVDFHSRMFEFVQRLELVQMENWIDEISFDD</sequence>
<dbReference type="InterPro" id="IPR011016">
    <property type="entry name" value="Znf_RING-CH"/>
</dbReference>
<feature type="compositionally biased region" description="Low complexity" evidence="5">
    <location>
        <begin position="72"/>
        <end position="91"/>
    </location>
</feature>
<dbReference type="PANTHER" id="PTHR45969:SF55">
    <property type="entry name" value="OS07G0686300 PROTEIN"/>
    <property type="match status" value="1"/>
</dbReference>
<keyword evidence="3" id="KW-0862">Zinc</keyword>
<dbReference type="AlphaFoldDB" id="A0AAV5UM97"/>
<evidence type="ECO:0000259" key="6">
    <source>
        <dbReference type="PROSITE" id="PS50089"/>
    </source>
</evidence>
<evidence type="ECO:0000256" key="3">
    <source>
        <dbReference type="ARBA" id="ARBA00022833"/>
    </source>
</evidence>
<accession>A0AAV5UM97</accession>
<evidence type="ECO:0000256" key="2">
    <source>
        <dbReference type="ARBA" id="ARBA00022771"/>
    </source>
</evidence>
<comment type="caution">
    <text evidence="7">The sequence shown here is derived from an EMBL/GenBank/DDBJ whole genome shotgun (WGS) entry which is preliminary data.</text>
</comment>
<dbReference type="EMBL" id="BTSX01000006">
    <property type="protein sequence ID" value="GMT07469.1"/>
    <property type="molecule type" value="Genomic_DNA"/>
</dbReference>
<dbReference type="SMART" id="SM00184">
    <property type="entry name" value="RING"/>
    <property type="match status" value="1"/>
</dbReference>
<feature type="domain" description="RING-type" evidence="6">
    <location>
        <begin position="121"/>
        <end position="164"/>
    </location>
</feature>
<keyword evidence="8" id="KW-1185">Reference proteome</keyword>
<dbReference type="GO" id="GO:0008270">
    <property type="term" value="F:zinc ion binding"/>
    <property type="evidence" value="ECO:0007669"/>
    <property type="project" value="UniProtKB-KW"/>
</dbReference>
<dbReference type="InterPro" id="IPR013083">
    <property type="entry name" value="Znf_RING/FYVE/PHD"/>
</dbReference>
<dbReference type="Proteomes" id="UP001432027">
    <property type="component" value="Unassembled WGS sequence"/>
</dbReference>
<feature type="region of interest" description="Disordered" evidence="5">
    <location>
        <begin position="66"/>
        <end position="104"/>
    </location>
</feature>
<dbReference type="PROSITE" id="PS50089">
    <property type="entry name" value="ZF_RING_2"/>
    <property type="match status" value="1"/>
</dbReference>
<evidence type="ECO:0000256" key="5">
    <source>
        <dbReference type="SAM" id="MobiDB-lite"/>
    </source>
</evidence>
<keyword evidence="2 4" id="KW-0863">Zinc-finger</keyword>
<dbReference type="Pfam" id="PF13639">
    <property type="entry name" value="zf-RING_2"/>
    <property type="match status" value="1"/>
</dbReference>
<feature type="non-terminal residue" evidence="7">
    <location>
        <position position="1"/>
    </location>
</feature>
<evidence type="ECO:0000313" key="8">
    <source>
        <dbReference type="Proteomes" id="UP001432027"/>
    </source>
</evidence>
<dbReference type="GO" id="GO:0016567">
    <property type="term" value="P:protein ubiquitination"/>
    <property type="evidence" value="ECO:0007669"/>
    <property type="project" value="TreeGrafter"/>
</dbReference>
<reference evidence="7" key="1">
    <citation type="submission" date="2023-10" db="EMBL/GenBank/DDBJ databases">
        <title>Genome assembly of Pristionchus species.</title>
        <authorList>
            <person name="Yoshida K."/>
            <person name="Sommer R.J."/>
        </authorList>
    </citation>
    <scope>NUCLEOTIDE SEQUENCE</scope>
    <source>
        <strain evidence="7">RS0144</strain>
    </source>
</reference>
<evidence type="ECO:0000313" key="7">
    <source>
        <dbReference type="EMBL" id="GMT07469.1"/>
    </source>
</evidence>
<protein>
    <recommendedName>
        <fullName evidence="6">RING-type domain-containing protein</fullName>
    </recommendedName>
</protein>